<name>A0ABM0T0A5_CAMSA</name>
<dbReference type="PANTHER" id="PTHR24414">
    <property type="entry name" value="F-BOX/KELCH-REPEAT PROTEIN SKIP4"/>
    <property type="match status" value="1"/>
</dbReference>
<dbReference type="SMART" id="SM00612">
    <property type="entry name" value="Kelch"/>
    <property type="match status" value="2"/>
</dbReference>
<feature type="region of interest" description="Disordered" evidence="1">
    <location>
        <begin position="1"/>
        <end position="44"/>
    </location>
</feature>
<dbReference type="InterPro" id="IPR057499">
    <property type="entry name" value="Kelch_FKB95"/>
</dbReference>
<dbReference type="InterPro" id="IPR015915">
    <property type="entry name" value="Kelch-typ_b-propeller"/>
</dbReference>
<evidence type="ECO:0000313" key="3">
    <source>
        <dbReference type="Proteomes" id="UP000694864"/>
    </source>
</evidence>
<feature type="compositionally biased region" description="Basic and acidic residues" evidence="1">
    <location>
        <begin position="17"/>
        <end position="40"/>
    </location>
</feature>
<accession>A0ABM0T0A5</accession>
<dbReference type="RefSeq" id="XP_010418785.1">
    <property type="nucleotide sequence ID" value="XM_010420483.1"/>
</dbReference>
<dbReference type="GeneID" id="104704382"/>
<dbReference type="SUPFAM" id="SSF117281">
    <property type="entry name" value="Kelch motif"/>
    <property type="match status" value="1"/>
</dbReference>
<evidence type="ECO:0000256" key="1">
    <source>
        <dbReference type="SAM" id="MobiDB-lite"/>
    </source>
</evidence>
<dbReference type="PANTHER" id="PTHR24414:SF65">
    <property type="entry name" value="F-BOX DOMAIN-CONTAINING PROTEIN"/>
    <property type="match status" value="1"/>
</dbReference>
<protein>
    <submittedName>
        <fullName evidence="4">F-box/kelch-repeat protein At2g29780</fullName>
    </submittedName>
</protein>
<dbReference type="Gene3D" id="2.120.10.80">
    <property type="entry name" value="Kelch-type beta propeller"/>
    <property type="match status" value="1"/>
</dbReference>
<dbReference type="InterPro" id="IPR006652">
    <property type="entry name" value="Kelch_1"/>
</dbReference>
<proteinExistence type="predicted"/>
<evidence type="ECO:0000259" key="2">
    <source>
        <dbReference type="Pfam" id="PF25210"/>
    </source>
</evidence>
<dbReference type="InterPro" id="IPR050354">
    <property type="entry name" value="F-box/kelch-repeat_ARATH"/>
</dbReference>
<organism evidence="3 4">
    <name type="scientific">Camelina sativa</name>
    <name type="common">False flax</name>
    <name type="synonym">Myagrum sativum</name>
    <dbReference type="NCBI Taxonomy" id="90675"/>
    <lineage>
        <taxon>Eukaryota</taxon>
        <taxon>Viridiplantae</taxon>
        <taxon>Streptophyta</taxon>
        <taxon>Embryophyta</taxon>
        <taxon>Tracheophyta</taxon>
        <taxon>Spermatophyta</taxon>
        <taxon>Magnoliopsida</taxon>
        <taxon>eudicotyledons</taxon>
        <taxon>Gunneridae</taxon>
        <taxon>Pentapetalae</taxon>
        <taxon>rosids</taxon>
        <taxon>malvids</taxon>
        <taxon>Brassicales</taxon>
        <taxon>Brassicaceae</taxon>
        <taxon>Camelineae</taxon>
        <taxon>Camelina</taxon>
    </lineage>
</organism>
<dbReference type="Proteomes" id="UP000694864">
    <property type="component" value="Chromosome 7"/>
</dbReference>
<sequence length="249" mass="28497">MASISETFEDSSNGGDSNKKPEELHKNPQEEENQNEKPQEEEQVENLVPVTRYIPEDIAESILLLVERCNYPKVSLFSSSFHDVISSSRLYQRRSQLGLTEPVLYASIRFPPYIIPSWFILNRNVPRNISLRLTEVRSLPPMNLGSAVVTIGYHMYVIGGDNGRYRSTSEVCRIDCRFHTCRSLPRMQRTRYCAAAGVIDGKIYVIGGCEQRDDNWIEVFDVETKTWSNVPVLGPPRSVLGVEISWHMW</sequence>
<keyword evidence="3" id="KW-1185">Reference proteome</keyword>
<evidence type="ECO:0000313" key="4">
    <source>
        <dbReference type="RefSeq" id="XP_010418785.1"/>
    </source>
</evidence>
<dbReference type="Pfam" id="PF25210">
    <property type="entry name" value="Kelch_FKB95"/>
    <property type="match status" value="1"/>
</dbReference>
<feature type="compositionally biased region" description="Polar residues" evidence="1">
    <location>
        <begin position="1"/>
        <end position="16"/>
    </location>
</feature>
<gene>
    <name evidence="4" type="primary">LOC104704382</name>
</gene>
<reference evidence="3" key="1">
    <citation type="journal article" date="2014" name="Nat. Commun.">
        <title>The emerging biofuel crop Camelina sativa retains a highly undifferentiated hexaploid genome structure.</title>
        <authorList>
            <person name="Kagale S."/>
            <person name="Koh C."/>
            <person name="Nixon J."/>
            <person name="Bollina V."/>
            <person name="Clarke W.E."/>
            <person name="Tuteja R."/>
            <person name="Spillane C."/>
            <person name="Robinson S.J."/>
            <person name="Links M.G."/>
            <person name="Clarke C."/>
            <person name="Higgins E.E."/>
            <person name="Huebert T."/>
            <person name="Sharpe A.G."/>
            <person name="Parkin I.A."/>
        </authorList>
    </citation>
    <scope>NUCLEOTIDE SEQUENCE [LARGE SCALE GENOMIC DNA]</scope>
    <source>
        <strain evidence="3">cv. DH55</strain>
    </source>
</reference>
<feature type="domain" description="FKB95-like N-terminal Kelch" evidence="2">
    <location>
        <begin position="118"/>
        <end position="231"/>
    </location>
</feature>
<reference evidence="4" key="2">
    <citation type="submission" date="2025-08" db="UniProtKB">
        <authorList>
            <consortium name="RefSeq"/>
        </authorList>
    </citation>
    <scope>IDENTIFICATION</scope>
    <source>
        <tissue evidence="4">Leaf</tissue>
    </source>
</reference>